<dbReference type="AlphaFoldDB" id="A0AAV1X9Q5"/>
<proteinExistence type="predicted"/>
<organism evidence="1 2">
    <name type="scientific">Lupinus luteus</name>
    <name type="common">European yellow lupine</name>
    <dbReference type="NCBI Taxonomy" id="3873"/>
    <lineage>
        <taxon>Eukaryota</taxon>
        <taxon>Viridiplantae</taxon>
        <taxon>Streptophyta</taxon>
        <taxon>Embryophyta</taxon>
        <taxon>Tracheophyta</taxon>
        <taxon>Spermatophyta</taxon>
        <taxon>Magnoliopsida</taxon>
        <taxon>eudicotyledons</taxon>
        <taxon>Gunneridae</taxon>
        <taxon>Pentapetalae</taxon>
        <taxon>rosids</taxon>
        <taxon>fabids</taxon>
        <taxon>Fabales</taxon>
        <taxon>Fabaceae</taxon>
        <taxon>Papilionoideae</taxon>
        <taxon>50 kb inversion clade</taxon>
        <taxon>genistoids sensu lato</taxon>
        <taxon>core genistoids</taxon>
        <taxon>Genisteae</taxon>
        <taxon>Lupinus</taxon>
    </lineage>
</organism>
<name>A0AAV1X9Q5_LUPLU</name>
<accession>A0AAV1X9Q5</accession>
<keyword evidence="2" id="KW-1185">Reference proteome</keyword>
<evidence type="ECO:0000313" key="1">
    <source>
        <dbReference type="EMBL" id="CAL0318455.1"/>
    </source>
</evidence>
<dbReference type="Proteomes" id="UP001497480">
    <property type="component" value="Unassembled WGS sequence"/>
</dbReference>
<sequence length="112" mass="12443">MVSIAECIRDLREFKGSLFENQLSKGPVPPSGPSLCHNKLNPNRDSKEVDEESFDVLVVGFDGPLKFTGVVTTEEVDGGYESVIKEVVFLNLGVVEKDREQRCIQKSNDSRV</sequence>
<evidence type="ECO:0000313" key="2">
    <source>
        <dbReference type="Proteomes" id="UP001497480"/>
    </source>
</evidence>
<dbReference type="EMBL" id="CAXHTB010000013">
    <property type="protein sequence ID" value="CAL0318455.1"/>
    <property type="molecule type" value="Genomic_DNA"/>
</dbReference>
<reference evidence="1 2" key="1">
    <citation type="submission" date="2024-03" db="EMBL/GenBank/DDBJ databases">
        <authorList>
            <person name="Martinez-Hernandez J."/>
        </authorList>
    </citation>
    <scope>NUCLEOTIDE SEQUENCE [LARGE SCALE GENOMIC DNA]</scope>
</reference>
<comment type="caution">
    <text evidence="1">The sequence shown here is derived from an EMBL/GenBank/DDBJ whole genome shotgun (WGS) entry which is preliminary data.</text>
</comment>
<gene>
    <name evidence="1" type="ORF">LLUT_LOCUS19515</name>
</gene>
<protein>
    <submittedName>
        <fullName evidence="1">Uncharacterized protein</fullName>
    </submittedName>
</protein>